<dbReference type="PRINTS" id="PR00377">
    <property type="entry name" value="IMPHPHTASES"/>
</dbReference>
<keyword evidence="1 4" id="KW-0479">Metal-binding</keyword>
<feature type="binding site" evidence="4">
    <location>
        <position position="216"/>
    </location>
    <ligand>
        <name>Mg(2+)</name>
        <dbReference type="ChEBI" id="CHEBI:18420"/>
        <label>1</label>
        <note>catalytic</note>
    </ligand>
</feature>
<accession>A0A1C4V0K8</accession>
<evidence type="ECO:0000256" key="2">
    <source>
        <dbReference type="ARBA" id="ARBA00022801"/>
    </source>
</evidence>
<reference evidence="6" key="1">
    <citation type="submission" date="2016-06" db="EMBL/GenBank/DDBJ databases">
        <authorList>
            <person name="Varghese N."/>
            <person name="Submissions Spin"/>
        </authorList>
    </citation>
    <scope>NUCLEOTIDE SEQUENCE [LARGE SCALE GENOMIC DNA]</scope>
    <source>
        <strain evidence="6">DSM 43816</strain>
    </source>
</reference>
<dbReference type="InParanoid" id="A0A1C4V0K8"/>
<sequence>MGAAVTSYRALFPIAAEAVAWAADIMRSRPPGTLTSKGDRDIASDLDYEIERGLRARLGAATPGIGFLGEEEGSTGSAEVRWVLDPIDGTANFVRGIPLCAVSLGLLHGTEAVLGAIELPFLGSRYTAAKGEGAYVDGMPIRVRDTRLLSQAIVAIGDYAVGPGAAAKNHLRLALTAHLAETVQRVRMTGSAALDLAWLAEGKLDAAITLSNNPWDMTAGVAIAREAGAAVRDRDGAEHRSDSAMTIAVAPALVETILSLIDGPVAG</sequence>
<dbReference type="Gene3D" id="3.30.540.10">
    <property type="entry name" value="Fructose-1,6-Bisphosphatase, subunit A, domain 1"/>
    <property type="match status" value="1"/>
</dbReference>
<dbReference type="InterPro" id="IPR020583">
    <property type="entry name" value="Inositol_monoP_metal-BS"/>
</dbReference>
<evidence type="ECO:0000313" key="6">
    <source>
        <dbReference type="Proteomes" id="UP000198253"/>
    </source>
</evidence>
<organism evidence="5 6">
    <name type="scientific">Micromonospora echinospora</name>
    <name type="common">Micromonospora purpurea</name>
    <dbReference type="NCBI Taxonomy" id="1877"/>
    <lineage>
        <taxon>Bacteria</taxon>
        <taxon>Bacillati</taxon>
        <taxon>Actinomycetota</taxon>
        <taxon>Actinomycetes</taxon>
        <taxon>Micromonosporales</taxon>
        <taxon>Micromonosporaceae</taxon>
        <taxon>Micromonospora</taxon>
    </lineage>
</organism>
<dbReference type="PANTHER" id="PTHR20854">
    <property type="entry name" value="INOSITOL MONOPHOSPHATASE"/>
    <property type="match status" value="1"/>
</dbReference>
<dbReference type="Proteomes" id="UP000198253">
    <property type="component" value="Chromosome I"/>
</dbReference>
<evidence type="ECO:0000256" key="4">
    <source>
        <dbReference type="PIRSR" id="PIRSR600760-2"/>
    </source>
</evidence>
<dbReference type="CDD" id="cd01637">
    <property type="entry name" value="IMPase_like"/>
    <property type="match status" value="1"/>
</dbReference>
<evidence type="ECO:0000256" key="3">
    <source>
        <dbReference type="ARBA" id="ARBA00022842"/>
    </source>
</evidence>
<dbReference type="InterPro" id="IPR000760">
    <property type="entry name" value="Inositol_monophosphatase-like"/>
</dbReference>
<dbReference type="PROSITE" id="PS00629">
    <property type="entry name" value="IMP_1"/>
    <property type="match status" value="1"/>
</dbReference>
<evidence type="ECO:0000313" key="5">
    <source>
        <dbReference type="EMBL" id="SCE77570.1"/>
    </source>
</evidence>
<dbReference type="Gene3D" id="3.40.190.80">
    <property type="match status" value="1"/>
</dbReference>
<dbReference type="GO" id="GO:0008934">
    <property type="term" value="F:inositol monophosphate 1-phosphatase activity"/>
    <property type="evidence" value="ECO:0007669"/>
    <property type="project" value="TreeGrafter"/>
</dbReference>
<feature type="binding site" evidence="4">
    <location>
        <position position="87"/>
    </location>
    <ligand>
        <name>Mg(2+)</name>
        <dbReference type="ChEBI" id="CHEBI:18420"/>
        <label>1</label>
        <note>catalytic</note>
    </ligand>
</feature>
<dbReference type="EMBL" id="LT607413">
    <property type="protein sequence ID" value="SCE77570.1"/>
    <property type="molecule type" value="Genomic_DNA"/>
</dbReference>
<dbReference type="PANTHER" id="PTHR20854:SF4">
    <property type="entry name" value="INOSITOL-1-MONOPHOSPHATASE-RELATED"/>
    <property type="match status" value="1"/>
</dbReference>
<keyword evidence="2" id="KW-0378">Hydrolase</keyword>
<keyword evidence="3 4" id="KW-0460">Magnesium</keyword>
<protein>
    <submittedName>
        <fullName evidence="5">Myo-inositol-1(Or 4)-monophosphatase</fullName>
    </submittedName>
</protein>
<dbReference type="GO" id="GO:0046872">
    <property type="term" value="F:metal ion binding"/>
    <property type="evidence" value="ECO:0007669"/>
    <property type="project" value="UniProtKB-KW"/>
</dbReference>
<proteinExistence type="predicted"/>
<dbReference type="GO" id="GO:0006020">
    <property type="term" value="P:inositol metabolic process"/>
    <property type="evidence" value="ECO:0007669"/>
    <property type="project" value="TreeGrafter"/>
</dbReference>
<feature type="binding site" evidence="4">
    <location>
        <position position="70"/>
    </location>
    <ligand>
        <name>Mg(2+)</name>
        <dbReference type="ChEBI" id="CHEBI:18420"/>
        <label>1</label>
        <note>catalytic</note>
    </ligand>
</feature>
<dbReference type="Pfam" id="PF00459">
    <property type="entry name" value="Inositol_P"/>
    <property type="match status" value="1"/>
</dbReference>
<feature type="binding site" evidence="4">
    <location>
        <position position="88"/>
    </location>
    <ligand>
        <name>Mg(2+)</name>
        <dbReference type="ChEBI" id="CHEBI:18420"/>
        <label>1</label>
        <note>catalytic</note>
    </ligand>
</feature>
<evidence type="ECO:0000256" key="1">
    <source>
        <dbReference type="ARBA" id="ARBA00022723"/>
    </source>
</evidence>
<gene>
    <name evidence="5" type="ORF">GA0070618_0839</name>
</gene>
<name>A0A1C4V0K8_MICEC</name>
<dbReference type="SUPFAM" id="SSF56655">
    <property type="entry name" value="Carbohydrate phosphatase"/>
    <property type="match status" value="1"/>
</dbReference>
<dbReference type="AlphaFoldDB" id="A0A1C4V0K8"/>
<dbReference type="FunCoup" id="A0A1C4V0K8">
    <property type="interactions" value="5"/>
</dbReference>
<keyword evidence="6" id="KW-1185">Reference proteome</keyword>
<feature type="binding site" evidence="4">
    <location>
        <position position="85"/>
    </location>
    <ligand>
        <name>Mg(2+)</name>
        <dbReference type="ChEBI" id="CHEBI:18420"/>
        <label>1</label>
        <note>catalytic</note>
    </ligand>
</feature>
<comment type="cofactor">
    <cofactor evidence="4">
        <name>Mg(2+)</name>
        <dbReference type="ChEBI" id="CHEBI:18420"/>
    </cofactor>
</comment>
<dbReference type="GO" id="GO:0007165">
    <property type="term" value="P:signal transduction"/>
    <property type="evidence" value="ECO:0007669"/>
    <property type="project" value="TreeGrafter"/>
</dbReference>